<reference evidence="3 6" key="2">
    <citation type="submission" date="2018-10" db="EMBL/GenBank/DDBJ databases">
        <authorList>
            <person name="Vanduin D."/>
            <person name="Fouts D."/>
            <person name="Wright M."/>
            <person name="Sutton G."/>
            <person name="Nguyen K."/>
            <person name="Kreiswirth B."/>
            <person name="Chen L."/>
            <person name="Rojas L."/>
            <person name="Hujer A."/>
            <person name="Hujer K."/>
            <person name="Bonomo R."/>
            <person name="Adams M."/>
        </authorList>
    </citation>
    <scope>NUCLEOTIDE SEQUENCE [LARGE SCALE GENOMIC DNA]</scope>
    <source>
        <strain evidence="3 6">CRK0165</strain>
    </source>
</reference>
<evidence type="ECO:0000313" key="7">
    <source>
        <dbReference type="Proteomes" id="UP000322977"/>
    </source>
</evidence>
<reference evidence="2 5" key="1">
    <citation type="journal article" date="2017" name="J. Infect. Dis.">
        <title>An Analysis of the Epidemic of Klebsiella pneumoniae Carbapenemase-Producing K. pneumoniae: Convergence of Two Evolutionary Mechanisms Creates the Perfect Storm.</title>
        <authorList>
            <person name="Rojas L.J."/>
            <person name="Weinstock G.M."/>
            <person name="De La Cadena E."/>
            <person name="Diaz L."/>
            <person name="Rios R."/>
            <person name="Hanson B.M."/>
            <person name="Brown J.S."/>
            <person name="Vats P."/>
            <person name="Phillips D.S."/>
            <person name="Nguyen H."/>
            <person name="Hujer K.M."/>
            <person name="Correa A."/>
            <person name="Adams M.D."/>
            <person name="Perez F."/>
            <person name="Sodergren E."/>
            <person name="Narechania A."/>
            <person name="Planet P.J."/>
            <person name="Villegas M.V."/>
            <person name="Bonomo R.A."/>
            <person name="Arias C.A."/>
        </authorList>
    </citation>
    <scope>NUCLEOTIDE SEQUENCE [LARGE SCALE GENOMIC DNA]</scope>
    <source>
        <strain evidence="2 5">COL-Kpn30</strain>
    </source>
</reference>
<dbReference type="Pfam" id="PF13503">
    <property type="entry name" value="DUF4123"/>
    <property type="match status" value="1"/>
</dbReference>
<dbReference type="EMBL" id="NCMJ01000152">
    <property type="protein sequence ID" value="PLE24827.1"/>
    <property type="molecule type" value="Genomic_DNA"/>
</dbReference>
<evidence type="ECO:0000259" key="1">
    <source>
        <dbReference type="Pfam" id="PF13503"/>
    </source>
</evidence>
<gene>
    <name evidence="2" type="ORF">B6I68_25750</name>
    <name evidence="3" type="ORF">BL124_00006435</name>
    <name evidence="4" type="ORF">FXN67_16215</name>
</gene>
<evidence type="ECO:0000313" key="3">
    <source>
        <dbReference type="EMBL" id="ROH01443.1"/>
    </source>
</evidence>
<dbReference type="Proteomes" id="UP000283322">
    <property type="component" value="Unassembled WGS sequence"/>
</dbReference>
<evidence type="ECO:0000313" key="4">
    <source>
        <dbReference type="EMBL" id="TYL77602.1"/>
    </source>
</evidence>
<evidence type="ECO:0000313" key="6">
    <source>
        <dbReference type="Proteomes" id="UP000283322"/>
    </source>
</evidence>
<dbReference type="RefSeq" id="WP_021440005.1">
    <property type="nucleotide sequence ID" value="NZ_AP022078.1"/>
</dbReference>
<accession>A0A331VTX5</accession>
<protein>
    <submittedName>
        <fullName evidence="4">DUF4123 domain-containing protein</fullName>
    </submittedName>
</protein>
<dbReference type="EMBL" id="MPYG04000051">
    <property type="protein sequence ID" value="ROH01443.1"/>
    <property type="molecule type" value="Genomic_DNA"/>
</dbReference>
<organism evidence="4 7">
    <name type="scientific">Klebsiella pneumoniae</name>
    <dbReference type="NCBI Taxonomy" id="573"/>
    <lineage>
        <taxon>Bacteria</taxon>
        <taxon>Pseudomonadati</taxon>
        <taxon>Pseudomonadota</taxon>
        <taxon>Gammaproteobacteria</taxon>
        <taxon>Enterobacterales</taxon>
        <taxon>Enterobacteriaceae</taxon>
        <taxon>Klebsiella/Raoultella group</taxon>
        <taxon>Klebsiella</taxon>
        <taxon>Klebsiella pneumoniae complex</taxon>
    </lineage>
</organism>
<dbReference type="Proteomes" id="UP000322977">
    <property type="component" value="Unassembled WGS sequence"/>
</dbReference>
<dbReference type="EMBL" id="VSSY01000013">
    <property type="protein sequence ID" value="TYL77602.1"/>
    <property type="molecule type" value="Genomic_DNA"/>
</dbReference>
<evidence type="ECO:0000313" key="2">
    <source>
        <dbReference type="EMBL" id="PLE24827.1"/>
    </source>
</evidence>
<dbReference type="AlphaFoldDB" id="A0A331VTX5"/>
<evidence type="ECO:0000313" key="5">
    <source>
        <dbReference type="Proteomes" id="UP000234439"/>
    </source>
</evidence>
<dbReference type="InterPro" id="IPR025391">
    <property type="entry name" value="DUF4123"/>
</dbReference>
<dbReference type="Proteomes" id="UP000234439">
    <property type="component" value="Unassembled WGS sequence"/>
</dbReference>
<feature type="domain" description="DUF4123" evidence="1">
    <location>
        <begin position="26"/>
        <end position="148"/>
    </location>
</feature>
<sequence>MDFVSPWMDKIRTTCQRAEIDHIDVIIDQCAVNFSVLPALTTFSNPMMWQSLYQGLPEDIYPEDAPVLVRVDLSDAEHVQWLNNLAAEMMESAPLLICGSCWPFEQLADWLRDCVAAQHEGREGIFRFWDTRIFPFLFSHILDAEQQKQLLIPVLFWTWLDCDYQSSIRLGSGEIPESDKSVVQIEFTDSQFEKLMCVSDTSQFLRYESVPEGMFTNRQAEFTACYEAMLTATEQRIVFDDKRNDWVMAQVISNNSVT</sequence>
<proteinExistence type="predicted"/>
<reference evidence="4 7" key="3">
    <citation type="submission" date="2019-08" db="EMBL/GenBank/DDBJ databases">
        <title>Phenotypic and genetic characterization of extended-spectrum b-lactamase-producing hypermucoviscous Klebsiella pneumoniae from Chile.</title>
        <authorList>
            <person name="Morales-Leon F."/>
            <person name="Caro C."/>
            <person name="Opazo-Capurro A."/>
            <person name="Lincopan N."/>
            <person name="Dominguez-Yevenes M."/>
            <person name="Lima C."/>
            <person name="Bello-Toledo H."/>
            <person name="Gonzalez-Rocha G."/>
        </authorList>
    </citation>
    <scope>NUCLEOTIDE SEQUENCE [LARGE SCALE GENOMIC DNA]</scope>
    <source>
        <strain evidence="4 7">UCO-494</strain>
    </source>
</reference>
<comment type="caution">
    <text evidence="4">The sequence shown here is derived from an EMBL/GenBank/DDBJ whole genome shotgun (WGS) entry which is preliminary data.</text>
</comment>
<name>A0A331VTX5_KLEPN</name>